<gene>
    <name evidence="1" type="ORF">MLD38_012436</name>
</gene>
<dbReference type="Proteomes" id="UP001057402">
    <property type="component" value="Chromosome 4"/>
</dbReference>
<sequence>MPPPSRAYAFGRPDEATHPDSMRATLAEFLSTFIFVFVGEGSILALGMRIVYMHVSGGRCMAHYGREKVGKSVLLIFNFVFHW</sequence>
<reference evidence="2" key="1">
    <citation type="journal article" date="2023" name="Front. Plant Sci.">
        <title>Chromosomal-level genome assembly of Melastoma candidum provides insights into trichome evolution.</title>
        <authorList>
            <person name="Zhong Y."/>
            <person name="Wu W."/>
            <person name="Sun C."/>
            <person name="Zou P."/>
            <person name="Liu Y."/>
            <person name="Dai S."/>
            <person name="Zhou R."/>
        </authorList>
    </citation>
    <scope>NUCLEOTIDE SEQUENCE [LARGE SCALE GENOMIC DNA]</scope>
</reference>
<evidence type="ECO:0000313" key="1">
    <source>
        <dbReference type="EMBL" id="KAI4374443.1"/>
    </source>
</evidence>
<dbReference type="EMBL" id="CM042883">
    <property type="protein sequence ID" value="KAI4374443.1"/>
    <property type="molecule type" value="Genomic_DNA"/>
</dbReference>
<evidence type="ECO:0000313" key="2">
    <source>
        <dbReference type="Proteomes" id="UP001057402"/>
    </source>
</evidence>
<comment type="caution">
    <text evidence="1">The sequence shown here is derived from an EMBL/GenBank/DDBJ whole genome shotgun (WGS) entry which is preliminary data.</text>
</comment>
<accession>A0ACB9R6C5</accession>
<organism evidence="1 2">
    <name type="scientific">Melastoma candidum</name>
    <dbReference type="NCBI Taxonomy" id="119954"/>
    <lineage>
        <taxon>Eukaryota</taxon>
        <taxon>Viridiplantae</taxon>
        <taxon>Streptophyta</taxon>
        <taxon>Embryophyta</taxon>
        <taxon>Tracheophyta</taxon>
        <taxon>Spermatophyta</taxon>
        <taxon>Magnoliopsida</taxon>
        <taxon>eudicotyledons</taxon>
        <taxon>Gunneridae</taxon>
        <taxon>Pentapetalae</taxon>
        <taxon>rosids</taxon>
        <taxon>malvids</taxon>
        <taxon>Myrtales</taxon>
        <taxon>Melastomataceae</taxon>
        <taxon>Melastomatoideae</taxon>
        <taxon>Melastomateae</taxon>
        <taxon>Melastoma</taxon>
    </lineage>
</organism>
<proteinExistence type="predicted"/>
<keyword evidence="2" id="KW-1185">Reference proteome</keyword>
<protein>
    <submittedName>
        <fullName evidence="1">Uncharacterized protein</fullName>
    </submittedName>
</protein>
<name>A0ACB9R6C5_9MYRT</name>